<evidence type="ECO:0000313" key="2">
    <source>
        <dbReference type="Proteomes" id="UP001408356"/>
    </source>
</evidence>
<proteinExistence type="predicted"/>
<dbReference type="Pfam" id="PF17119">
    <property type="entry name" value="MMU163"/>
    <property type="match status" value="2"/>
</dbReference>
<organism evidence="1 2">
    <name type="scientific">Seiridium unicorne</name>
    <dbReference type="NCBI Taxonomy" id="138068"/>
    <lineage>
        <taxon>Eukaryota</taxon>
        <taxon>Fungi</taxon>
        <taxon>Dikarya</taxon>
        <taxon>Ascomycota</taxon>
        <taxon>Pezizomycotina</taxon>
        <taxon>Sordariomycetes</taxon>
        <taxon>Xylariomycetidae</taxon>
        <taxon>Amphisphaeriales</taxon>
        <taxon>Sporocadaceae</taxon>
        <taxon>Seiridium</taxon>
    </lineage>
</organism>
<protein>
    <recommendedName>
        <fullName evidence="3">Chromosome transmission fidelity protein 4</fullName>
    </recommendedName>
</protein>
<evidence type="ECO:0008006" key="3">
    <source>
        <dbReference type="Google" id="ProtNLM"/>
    </source>
</evidence>
<dbReference type="PANTHER" id="PTHR31094:SF2">
    <property type="entry name" value="RIKEN CDNA 2310061I04 GENE"/>
    <property type="match status" value="1"/>
</dbReference>
<evidence type="ECO:0000313" key="1">
    <source>
        <dbReference type="EMBL" id="KAK9414634.1"/>
    </source>
</evidence>
<dbReference type="InterPro" id="IPR018790">
    <property type="entry name" value="DUF2358"/>
</dbReference>
<keyword evidence="2" id="KW-1185">Reference proteome</keyword>
<dbReference type="PANTHER" id="PTHR31094">
    <property type="entry name" value="RIKEN CDNA 2310061I04 GENE"/>
    <property type="match status" value="1"/>
</dbReference>
<dbReference type="Proteomes" id="UP001408356">
    <property type="component" value="Unassembled WGS sequence"/>
</dbReference>
<dbReference type="EMBL" id="JARVKF010000424">
    <property type="protein sequence ID" value="KAK9414634.1"/>
    <property type="molecule type" value="Genomic_DNA"/>
</dbReference>
<accession>A0ABR2UJ19</accession>
<dbReference type="InterPro" id="IPR031342">
    <property type="entry name" value="Mug163-like"/>
</dbReference>
<gene>
    <name evidence="1" type="ORF">SUNI508_11072</name>
</gene>
<sequence>MSLSSSLLRSPPHVLSSGSRVTARVSTLPYFASTGPVIASASAAAASKSLTTLPGAATTQSSQGPGPIWFNSTAPRFDLHSTLDPKGPDSERKVKLGKTLRTLQKRLPTVLQTPLPQEILSPNISLHLFPSTHPYLPTVSGRVAYTAALWTSPIAWNRVPIIGNLKIEILSERMTTEPLQFSPQRTGAYPEQLVVKWRTAGKSKENPALTEQGEQKLDEVLSGAQRKDSKKEFTGLFIFEFDKDGKIISHTIEHVDQSGEWDSGVGAKVVHLTDWLLGEIRGRQPQAPCPMFETTDDDRRGLR</sequence>
<name>A0ABR2UJ19_9PEZI</name>
<reference evidence="1 2" key="1">
    <citation type="journal article" date="2024" name="J. Plant Pathol.">
        <title>Sequence and assembly of the genome of Seiridium unicorne, isolate CBS 538.82, causal agent of cypress canker disease.</title>
        <authorList>
            <person name="Scali E."/>
            <person name="Rocca G.D."/>
            <person name="Danti R."/>
            <person name="Garbelotto M."/>
            <person name="Barberini S."/>
            <person name="Baroncelli R."/>
            <person name="Emiliani G."/>
        </authorList>
    </citation>
    <scope>NUCLEOTIDE SEQUENCE [LARGE SCALE GENOMIC DNA]</scope>
    <source>
        <strain evidence="1 2">BM-138-508</strain>
    </source>
</reference>
<comment type="caution">
    <text evidence="1">The sequence shown here is derived from an EMBL/GenBank/DDBJ whole genome shotgun (WGS) entry which is preliminary data.</text>
</comment>